<evidence type="ECO:0000256" key="11">
    <source>
        <dbReference type="ARBA" id="ARBA00023180"/>
    </source>
</evidence>
<evidence type="ECO:0000256" key="14">
    <source>
        <dbReference type="SAM" id="MobiDB-lite"/>
    </source>
</evidence>
<dbReference type="AlphaFoldDB" id="A0A8S1CVZ5"/>
<dbReference type="InterPro" id="IPR048525">
    <property type="entry name" value="DDR1-2_DS-like"/>
</dbReference>
<feature type="transmembrane region" description="Helical" evidence="15">
    <location>
        <begin position="430"/>
        <end position="454"/>
    </location>
</feature>
<evidence type="ECO:0008006" key="20">
    <source>
        <dbReference type="Google" id="ProtNLM"/>
    </source>
</evidence>
<accession>A0A8S1CVZ5</accession>
<keyword evidence="4" id="KW-0732">Signal</keyword>
<evidence type="ECO:0000256" key="2">
    <source>
        <dbReference type="ARBA" id="ARBA00022475"/>
    </source>
</evidence>
<evidence type="ECO:0000256" key="3">
    <source>
        <dbReference type="ARBA" id="ARBA00022692"/>
    </source>
</evidence>
<dbReference type="Gene3D" id="2.60.120.1190">
    <property type="match status" value="1"/>
</dbReference>
<keyword evidence="2" id="KW-1003">Cell membrane</keyword>
<dbReference type="PRINTS" id="PR00109">
    <property type="entry name" value="TYRKINASE"/>
</dbReference>
<feature type="region of interest" description="Disordered" evidence="14">
    <location>
        <begin position="598"/>
        <end position="638"/>
    </location>
</feature>
<keyword evidence="6 13" id="KW-0067">ATP-binding</keyword>
<feature type="compositionally biased region" description="Polar residues" evidence="14">
    <location>
        <begin position="496"/>
        <end position="510"/>
    </location>
</feature>
<evidence type="ECO:0000256" key="6">
    <source>
        <dbReference type="ARBA" id="ARBA00022840"/>
    </source>
</evidence>
<dbReference type="Proteomes" id="UP000494165">
    <property type="component" value="Unassembled WGS sequence"/>
</dbReference>
<keyword evidence="7 15" id="KW-1133">Transmembrane helix</keyword>
<comment type="subcellular location">
    <subcellularLocation>
        <location evidence="1">Cell membrane</location>
        <topology evidence="1">Single-pass type I membrane protein</topology>
    </subcellularLocation>
</comment>
<dbReference type="CDD" id="cd00057">
    <property type="entry name" value="FA58C"/>
    <property type="match status" value="1"/>
</dbReference>
<evidence type="ECO:0000259" key="17">
    <source>
        <dbReference type="PROSITE" id="PS50022"/>
    </source>
</evidence>
<dbReference type="FunFam" id="1.10.510.10:FF:001798">
    <property type="entry name" value="Uncharacterized protein"/>
    <property type="match status" value="1"/>
</dbReference>
<dbReference type="InterPro" id="IPR011009">
    <property type="entry name" value="Kinase-like_dom_sf"/>
</dbReference>
<evidence type="ECO:0000256" key="7">
    <source>
        <dbReference type="ARBA" id="ARBA00022989"/>
    </source>
</evidence>
<keyword evidence="10" id="KW-0675">Receptor</keyword>
<dbReference type="SUPFAM" id="SSF49785">
    <property type="entry name" value="Galactose-binding domain-like"/>
    <property type="match status" value="1"/>
</dbReference>
<protein>
    <recommendedName>
        <fullName evidence="20">Protein kinase domain-containing protein</fullName>
    </recommendedName>
</protein>
<dbReference type="GO" id="GO:0051897">
    <property type="term" value="P:positive regulation of phosphatidylinositol 3-kinase/protein kinase B signal transduction"/>
    <property type="evidence" value="ECO:0007669"/>
    <property type="project" value="TreeGrafter"/>
</dbReference>
<dbReference type="Pfam" id="PF07714">
    <property type="entry name" value="PK_Tyr_Ser-Thr"/>
    <property type="match status" value="1"/>
</dbReference>
<dbReference type="GO" id="GO:0005886">
    <property type="term" value="C:plasma membrane"/>
    <property type="evidence" value="ECO:0007669"/>
    <property type="project" value="UniProtKB-SubCell"/>
</dbReference>
<dbReference type="Gene3D" id="2.60.120.260">
    <property type="entry name" value="Galactose-binding domain-like"/>
    <property type="match status" value="1"/>
</dbReference>
<evidence type="ECO:0000256" key="13">
    <source>
        <dbReference type="PROSITE-ProRule" id="PRU10141"/>
    </source>
</evidence>
<reference evidence="18 19" key="1">
    <citation type="submission" date="2020-04" db="EMBL/GenBank/DDBJ databases">
        <authorList>
            <person name="Alioto T."/>
            <person name="Alioto T."/>
            <person name="Gomez Garrido J."/>
        </authorList>
    </citation>
    <scope>NUCLEOTIDE SEQUENCE [LARGE SCALE GENOMIC DNA]</scope>
</reference>
<dbReference type="PANTHER" id="PTHR24416">
    <property type="entry name" value="TYROSINE-PROTEIN KINASE RECEPTOR"/>
    <property type="match status" value="1"/>
</dbReference>
<keyword evidence="5 13" id="KW-0547">Nucleotide-binding</keyword>
<dbReference type="EMBL" id="CADEPI010000070">
    <property type="protein sequence ID" value="CAB3372198.1"/>
    <property type="molecule type" value="Genomic_DNA"/>
</dbReference>
<keyword evidence="9" id="KW-1015">Disulfide bond</keyword>
<dbReference type="OrthoDB" id="6071166at2759"/>
<proteinExistence type="inferred from homology"/>
<dbReference type="PROSITE" id="PS50011">
    <property type="entry name" value="PROTEIN_KINASE_DOM"/>
    <property type="match status" value="1"/>
</dbReference>
<keyword evidence="11" id="KW-0325">Glycoprotein</keyword>
<evidence type="ECO:0000313" key="18">
    <source>
        <dbReference type="EMBL" id="CAB3372198.1"/>
    </source>
</evidence>
<evidence type="ECO:0000256" key="10">
    <source>
        <dbReference type="ARBA" id="ARBA00023170"/>
    </source>
</evidence>
<dbReference type="InterPro" id="IPR050122">
    <property type="entry name" value="RTK"/>
</dbReference>
<evidence type="ECO:0000259" key="16">
    <source>
        <dbReference type="PROSITE" id="PS50011"/>
    </source>
</evidence>
<gene>
    <name evidence="18" type="ORF">CLODIP_2_CD10929</name>
</gene>
<dbReference type="PROSITE" id="PS01286">
    <property type="entry name" value="FA58C_2"/>
    <property type="match status" value="1"/>
</dbReference>
<dbReference type="InterPro" id="IPR000719">
    <property type="entry name" value="Prot_kinase_dom"/>
</dbReference>
<dbReference type="SUPFAM" id="SSF56112">
    <property type="entry name" value="Protein kinase-like (PK-like)"/>
    <property type="match status" value="1"/>
</dbReference>
<keyword evidence="19" id="KW-1185">Reference proteome</keyword>
<sequence>MTVLGRAQIDTASAARTTRAQIDAGNTGVCHRALGMEEGHIPDEAISATSSFDVKSVGPQNARVRQEKNGGAWCPKEVISRSVREFLEVKLPSEHLVTHLETQGRFGNGQGQEFAEAYLVEYWRDTLGRWVLYRDARGDKVLPGNTNTYIANKNELEVPFVASRVRFIPFSEHPRTVCMRVELFGCAWNEGLVSYSANRAGSHSSIDSEPDPLEDISYDGQIERRTMSGGLGQLSDGRFGPDDLNIDVSTEAYRWVAWLNDSLGGHPLEITFEFDGLREFTAVHLHASNSVTRGVQIFSHALIYFGLDPERFQANAVHAAPKFLNMTVNDTSRNITIPLSHRLGRFVKVQLVFSAPLILLSEISFDSTLVDTNITDELFEEFYGQESQLDYTMRPPLSNLNPDNVQKKSGETTHARKEVSPASSAPSEQAYIGLVTGVLAVLAILLGSAVGLVIRRTRKKDLLHTALKGPLPDKRATINMRDLRMSMSLTPISTGLVTNNSTANPNTLSKKNGAPGGPGGLYGHVVGDETDSETSSVYHEPFKLPNSKQEYGCLLKKDNLSKSGEYTADFTSVNSFQEEIKYSSQSFYCLTQPLRPPTNSATFPAPTKQTPSKQKTPGTPASSKTLQGPVSANLPPTAPQENFYAATDIVKTERREQHFTPGRFTPLLLPEQTPAGAQESPVFEFPRHRLRLLEKLGEGAFGMVHLCEADAVPECGGKRLVIVKSLWRGCPESNKQEFLRESRRLAWALRDPNLARVVSLCTAEEPICSLIEAPELGDLPTFLKEGSEPNAPHPVSYGCLIYFATQIASGMKYLESLGIVHRDLAARNCSVGRGYSIKISDHAMFCNRYEADYYVSDTKARLPIRWMAWESLLLGKHSCKSDVWSFAVTLWEVLQLGGGRPFAELTNEQVVENCSHWYQDNGHQRLLSRPAACPREIYDLLNECWRRHEAERPRFSEIHLFLQRKNLGFVPPPTLA</sequence>
<dbReference type="Pfam" id="PF00754">
    <property type="entry name" value="F5_F8_type_C"/>
    <property type="match status" value="1"/>
</dbReference>
<feature type="domain" description="Protein kinase" evidence="16">
    <location>
        <begin position="690"/>
        <end position="962"/>
    </location>
</feature>
<dbReference type="InterPro" id="IPR017441">
    <property type="entry name" value="Protein_kinase_ATP_BS"/>
</dbReference>
<dbReference type="InterPro" id="IPR001245">
    <property type="entry name" value="Ser-Thr/Tyr_kinase_cat_dom"/>
</dbReference>
<feature type="compositionally biased region" description="Basic and acidic residues" evidence="14">
    <location>
        <begin position="405"/>
        <end position="419"/>
    </location>
</feature>
<evidence type="ECO:0000313" key="19">
    <source>
        <dbReference type="Proteomes" id="UP000494165"/>
    </source>
</evidence>
<dbReference type="GO" id="GO:0038062">
    <property type="term" value="F:protein tyrosine kinase collagen receptor activity"/>
    <property type="evidence" value="ECO:0007669"/>
    <property type="project" value="TreeGrafter"/>
</dbReference>
<evidence type="ECO:0000256" key="9">
    <source>
        <dbReference type="ARBA" id="ARBA00023157"/>
    </source>
</evidence>
<evidence type="ECO:0000256" key="12">
    <source>
        <dbReference type="ARBA" id="ARBA00061639"/>
    </source>
</evidence>
<name>A0A8S1CVZ5_9INSE</name>
<dbReference type="InterPro" id="IPR000421">
    <property type="entry name" value="FA58C"/>
</dbReference>
<dbReference type="Pfam" id="PF21114">
    <property type="entry name" value="DDR1-2_DS-like"/>
    <property type="match status" value="1"/>
</dbReference>
<comment type="similarity">
    <text evidence="12">Belongs to the protein kinase superfamily. Tyr protein kinase family. Insulin receptor subfamily.</text>
</comment>
<dbReference type="GO" id="GO:0043235">
    <property type="term" value="C:receptor complex"/>
    <property type="evidence" value="ECO:0007669"/>
    <property type="project" value="TreeGrafter"/>
</dbReference>
<keyword evidence="3 15" id="KW-0812">Transmembrane</keyword>
<evidence type="ECO:0000256" key="8">
    <source>
        <dbReference type="ARBA" id="ARBA00023136"/>
    </source>
</evidence>
<dbReference type="PANTHER" id="PTHR24416:SF580">
    <property type="entry name" value="DISCOIDIN DOMAIN RECEPTOR, ISOFORM F"/>
    <property type="match status" value="1"/>
</dbReference>
<feature type="region of interest" description="Disordered" evidence="14">
    <location>
        <begin position="393"/>
        <end position="423"/>
    </location>
</feature>
<dbReference type="GO" id="GO:0048680">
    <property type="term" value="P:positive regulation of axon regeneration"/>
    <property type="evidence" value="ECO:0007669"/>
    <property type="project" value="UniProtKB-ARBA"/>
</dbReference>
<dbReference type="PROSITE" id="PS50022">
    <property type="entry name" value="FA58C_3"/>
    <property type="match status" value="1"/>
</dbReference>
<dbReference type="InterPro" id="IPR020635">
    <property type="entry name" value="Tyr_kinase_cat_dom"/>
</dbReference>
<dbReference type="Gene3D" id="3.30.200.20">
    <property type="entry name" value="Phosphorylase Kinase, domain 1"/>
    <property type="match status" value="1"/>
</dbReference>
<feature type="binding site" evidence="13">
    <location>
        <position position="724"/>
    </location>
    <ligand>
        <name>ATP</name>
        <dbReference type="ChEBI" id="CHEBI:30616"/>
    </ligand>
</feature>
<evidence type="ECO:0000256" key="5">
    <source>
        <dbReference type="ARBA" id="ARBA00022741"/>
    </source>
</evidence>
<evidence type="ECO:0000256" key="15">
    <source>
        <dbReference type="SAM" id="Phobius"/>
    </source>
</evidence>
<dbReference type="InterPro" id="IPR008979">
    <property type="entry name" value="Galactose-bd-like_sf"/>
</dbReference>
<dbReference type="GO" id="GO:0005524">
    <property type="term" value="F:ATP binding"/>
    <property type="evidence" value="ECO:0007669"/>
    <property type="project" value="UniProtKB-UniRule"/>
</dbReference>
<keyword evidence="8 15" id="KW-0472">Membrane</keyword>
<dbReference type="Gene3D" id="1.10.510.10">
    <property type="entry name" value="Transferase(Phosphotransferase) domain 1"/>
    <property type="match status" value="1"/>
</dbReference>
<feature type="compositionally biased region" description="Polar residues" evidence="14">
    <location>
        <begin position="598"/>
        <end position="630"/>
    </location>
</feature>
<dbReference type="GO" id="GO:0005518">
    <property type="term" value="F:collagen binding"/>
    <property type="evidence" value="ECO:0007669"/>
    <property type="project" value="TreeGrafter"/>
</dbReference>
<dbReference type="SMART" id="SM00219">
    <property type="entry name" value="TyrKc"/>
    <property type="match status" value="1"/>
</dbReference>
<feature type="domain" description="F5/8 type C" evidence="17">
    <location>
        <begin position="30"/>
        <end position="186"/>
    </location>
</feature>
<dbReference type="PROSITE" id="PS00107">
    <property type="entry name" value="PROTEIN_KINASE_ATP"/>
    <property type="match status" value="1"/>
</dbReference>
<feature type="region of interest" description="Disordered" evidence="14">
    <location>
        <begin position="496"/>
        <end position="541"/>
    </location>
</feature>
<evidence type="ECO:0000256" key="1">
    <source>
        <dbReference type="ARBA" id="ARBA00004251"/>
    </source>
</evidence>
<comment type="caution">
    <text evidence="18">The sequence shown here is derived from an EMBL/GenBank/DDBJ whole genome shotgun (WGS) entry which is preliminary data.</text>
</comment>
<evidence type="ECO:0000256" key="4">
    <source>
        <dbReference type="ARBA" id="ARBA00022729"/>
    </source>
</evidence>
<organism evidence="18 19">
    <name type="scientific">Cloeon dipterum</name>
    <dbReference type="NCBI Taxonomy" id="197152"/>
    <lineage>
        <taxon>Eukaryota</taxon>
        <taxon>Metazoa</taxon>
        <taxon>Ecdysozoa</taxon>
        <taxon>Arthropoda</taxon>
        <taxon>Hexapoda</taxon>
        <taxon>Insecta</taxon>
        <taxon>Pterygota</taxon>
        <taxon>Palaeoptera</taxon>
        <taxon>Ephemeroptera</taxon>
        <taxon>Pisciforma</taxon>
        <taxon>Baetidae</taxon>
        <taxon>Cloeon</taxon>
    </lineage>
</organism>
<dbReference type="SMART" id="SM00231">
    <property type="entry name" value="FA58C"/>
    <property type="match status" value="1"/>
</dbReference>
<dbReference type="FunFam" id="2.60.120.260:FF:000007">
    <property type="entry name" value="Discoidin domain receptor tyrosine kinase 1"/>
    <property type="match status" value="1"/>
</dbReference>